<name>A0A1Y1ZJC7_9PLEO</name>
<feature type="non-terminal residue" evidence="2">
    <location>
        <position position="1"/>
    </location>
</feature>
<reference evidence="2 3" key="1">
    <citation type="submission" date="2016-07" db="EMBL/GenBank/DDBJ databases">
        <title>Pervasive Adenine N6-methylation of Active Genes in Fungi.</title>
        <authorList>
            <consortium name="DOE Joint Genome Institute"/>
            <person name="Mondo S.J."/>
            <person name="Dannebaum R.O."/>
            <person name="Kuo R.C."/>
            <person name="Labutti K."/>
            <person name="Haridas S."/>
            <person name="Kuo A."/>
            <person name="Salamov A."/>
            <person name="Ahrendt S.R."/>
            <person name="Lipzen A."/>
            <person name="Sullivan W."/>
            <person name="Andreopoulos W.B."/>
            <person name="Clum A."/>
            <person name="Lindquist E."/>
            <person name="Daum C."/>
            <person name="Ramamoorthy G.K."/>
            <person name="Gryganskyi A."/>
            <person name="Culley D."/>
            <person name="Magnuson J.K."/>
            <person name="James T.Y."/>
            <person name="O'Malley M.A."/>
            <person name="Stajich J.E."/>
            <person name="Spatafora J.W."/>
            <person name="Visel A."/>
            <person name="Grigoriev I.V."/>
        </authorList>
    </citation>
    <scope>NUCLEOTIDE SEQUENCE [LARGE SCALE GENOMIC DNA]</scope>
    <source>
        <strain evidence="2 3">CBS 115471</strain>
    </source>
</reference>
<dbReference type="STRING" id="1231657.A0A1Y1ZJC7"/>
<dbReference type="EMBL" id="MCFA01000074">
    <property type="protein sequence ID" value="ORY10358.1"/>
    <property type="molecule type" value="Genomic_DNA"/>
</dbReference>
<organism evidence="2 3">
    <name type="scientific">Clohesyomyces aquaticus</name>
    <dbReference type="NCBI Taxonomy" id="1231657"/>
    <lineage>
        <taxon>Eukaryota</taxon>
        <taxon>Fungi</taxon>
        <taxon>Dikarya</taxon>
        <taxon>Ascomycota</taxon>
        <taxon>Pezizomycotina</taxon>
        <taxon>Dothideomycetes</taxon>
        <taxon>Pleosporomycetidae</taxon>
        <taxon>Pleosporales</taxon>
        <taxon>Lindgomycetaceae</taxon>
        <taxon>Clohesyomyces</taxon>
    </lineage>
</organism>
<evidence type="ECO:0000313" key="3">
    <source>
        <dbReference type="Proteomes" id="UP000193144"/>
    </source>
</evidence>
<feature type="domain" description="LysM" evidence="1">
    <location>
        <begin position="10"/>
        <end position="56"/>
    </location>
</feature>
<evidence type="ECO:0000259" key="1">
    <source>
        <dbReference type="PROSITE" id="PS51782"/>
    </source>
</evidence>
<protein>
    <recommendedName>
        <fullName evidence="1">LysM domain-containing protein</fullName>
    </recommendedName>
</protein>
<comment type="caution">
    <text evidence="2">The sequence shown here is derived from an EMBL/GenBank/DDBJ whole genome shotgun (WGS) entry which is preliminary data.</text>
</comment>
<proteinExistence type="predicted"/>
<dbReference type="InterPro" id="IPR018392">
    <property type="entry name" value="LysM"/>
</dbReference>
<dbReference type="AlphaFoldDB" id="A0A1Y1ZJC7"/>
<dbReference type="OrthoDB" id="1193027at2759"/>
<dbReference type="Gene3D" id="3.10.350.10">
    <property type="entry name" value="LysM domain"/>
    <property type="match status" value="1"/>
</dbReference>
<evidence type="ECO:0000313" key="2">
    <source>
        <dbReference type="EMBL" id="ORY10358.1"/>
    </source>
</evidence>
<dbReference type="Proteomes" id="UP000193144">
    <property type="component" value="Unassembled WGS sequence"/>
</dbReference>
<sequence length="84" mass="9737">GDINCRYWGKTYDNVNYYTCTEICDKYDITTELFFKLNPTLKLDCSKIQPKWRYCVAGFIEPLQATDRLCGPKHKNATCLGTDL</sequence>
<keyword evidence="3" id="KW-1185">Reference proteome</keyword>
<accession>A0A1Y1ZJC7</accession>
<gene>
    <name evidence="2" type="ORF">BCR34DRAFT_539710</name>
</gene>
<dbReference type="PROSITE" id="PS51782">
    <property type="entry name" value="LYSM"/>
    <property type="match status" value="1"/>
</dbReference>
<dbReference type="InterPro" id="IPR036779">
    <property type="entry name" value="LysM_dom_sf"/>
</dbReference>